<gene>
    <name evidence="1" type="ORF">IG616_05155</name>
</gene>
<dbReference type="RefSeq" id="WP_192147064.1">
    <property type="nucleotide sequence ID" value="NZ_JACYXI010000002.1"/>
</dbReference>
<evidence type="ECO:0000313" key="2">
    <source>
        <dbReference type="Proteomes" id="UP000632063"/>
    </source>
</evidence>
<evidence type="ECO:0000313" key="1">
    <source>
        <dbReference type="EMBL" id="MBD8890922.1"/>
    </source>
</evidence>
<keyword evidence="2" id="KW-1185">Reference proteome</keyword>
<proteinExistence type="predicted"/>
<sequence length="209" mass="23467">MPIQLELRVTSGTPIYRGHDHYWSVLRDLGKDGREFTLREVALRCNDRQDKCIKDYMRRLKAADILQSVRTEPNETGTTRDVYRLLRRPVATPQVNRDGSIGIQGLGQQYLWNAMRSLSAFDKHELSVTATAGDVTVTVTTALSYCRALEAAGYLQIVRPGRPGLTRMWRLKPSMNTGPQAPKILTGKIVYDANRQMTIGDMTVSEVAA</sequence>
<dbReference type="EMBL" id="JACYXI010000002">
    <property type="protein sequence ID" value="MBD8890922.1"/>
    <property type="molecule type" value="Genomic_DNA"/>
</dbReference>
<reference evidence="2" key="1">
    <citation type="submission" date="2020-09" db="EMBL/GenBank/DDBJ databases">
        <title>The genome sequence of strain Labrenzia suaedae 4C16A.</title>
        <authorList>
            <person name="Liu Y."/>
        </authorList>
    </citation>
    <scope>NUCLEOTIDE SEQUENCE [LARGE SCALE GENOMIC DNA]</scope>
    <source>
        <strain evidence="2">4C16A</strain>
    </source>
</reference>
<reference evidence="1 2" key="2">
    <citation type="journal article" date="2021" name="Int. J. Syst. Evol. Microbiol.">
        <title>Roseibium litorale sp. nov., isolated from a tidal flat sediment and proposal for the reclassification of Labrenzia polysiphoniae as Roseibium polysiphoniae comb. nov.</title>
        <authorList>
            <person name="Liu Y."/>
            <person name="Pei T."/>
            <person name="Du J."/>
            <person name="Chao M."/>
            <person name="Deng M.R."/>
            <person name="Zhu H."/>
        </authorList>
    </citation>
    <scope>NUCLEOTIDE SEQUENCE [LARGE SCALE GENOMIC DNA]</scope>
    <source>
        <strain evidence="1 2">4C16A</strain>
    </source>
</reference>
<protein>
    <submittedName>
        <fullName evidence="1">Uncharacterized protein</fullName>
    </submittedName>
</protein>
<name>A0ABR9CKR7_9HYPH</name>
<organism evidence="1 2">
    <name type="scientific">Roseibium litorale</name>
    <dbReference type="NCBI Taxonomy" id="2803841"/>
    <lineage>
        <taxon>Bacteria</taxon>
        <taxon>Pseudomonadati</taxon>
        <taxon>Pseudomonadota</taxon>
        <taxon>Alphaproteobacteria</taxon>
        <taxon>Hyphomicrobiales</taxon>
        <taxon>Stappiaceae</taxon>
        <taxon>Roseibium</taxon>
    </lineage>
</organism>
<comment type="caution">
    <text evidence="1">The sequence shown here is derived from an EMBL/GenBank/DDBJ whole genome shotgun (WGS) entry which is preliminary data.</text>
</comment>
<accession>A0ABR9CKR7</accession>
<dbReference type="Proteomes" id="UP000632063">
    <property type="component" value="Unassembled WGS sequence"/>
</dbReference>